<dbReference type="EMBL" id="AK248102">
    <property type="protein sequence ID" value="BAF57623.1"/>
    <property type="molecule type" value="mRNA"/>
</dbReference>
<name>A4V6K9_DUGJA</name>
<feature type="domain" description="B30.2/SPRY" evidence="1">
    <location>
        <begin position="1"/>
        <end position="133"/>
    </location>
</feature>
<dbReference type="AlphaFoldDB" id="A4V6K9"/>
<evidence type="ECO:0000313" key="2">
    <source>
        <dbReference type="EMBL" id="BAF57623.1"/>
    </source>
</evidence>
<dbReference type="InterPro" id="IPR013320">
    <property type="entry name" value="ConA-like_dom_sf"/>
</dbReference>
<proteinExistence type="evidence at transcript level"/>
<protein>
    <submittedName>
        <fullName evidence="2">DEAD box polypeptide protein</fullName>
    </submittedName>
</protein>
<dbReference type="SMART" id="SM00449">
    <property type="entry name" value="SPRY"/>
    <property type="match status" value="1"/>
</dbReference>
<dbReference type="InterPro" id="IPR043136">
    <property type="entry name" value="B30.2/SPRY_sf"/>
</dbReference>
<dbReference type="PROSITE" id="PS50188">
    <property type="entry name" value="B302_SPRY"/>
    <property type="match status" value="1"/>
</dbReference>
<dbReference type="GO" id="GO:0005634">
    <property type="term" value="C:nucleus"/>
    <property type="evidence" value="ECO:0007669"/>
    <property type="project" value="TreeGrafter"/>
</dbReference>
<organism evidence="2">
    <name type="scientific">Dugesia japonica</name>
    <name type="common">Planarian</name>
    <dbReference type="NCBI Taxonomy" id="6161"/>
    <lineage>
        <taxon>Eukaryota</taxon>
        <taxon>Metazoa</taxon>
        <taxon>Spiralia</taxon>
        <taxon>Lophotrochozoa</taxon>
        <taxon>Platyhelminthes</taxon>
        <taxon>Rhabditophora</taxon>
        <taxon>Seriata</taxon>
        <taxon>Tricladida</taxon>
        <taxon>Continenticola</taxon>
        <taxon>Geoplanoidea</taxon>
        <taxon>Dugesiidae</taxon>
        <taxon>Dugesia</taxon>
    </lineage>
</organism>
<sequence length="360" mass="40659">IRHEEYYYETTPLESGGLARVGWSTEMGSLDLGSDKYGFGYGADPDGFGLSGNQGKKMFNNDIENYGKSFNRGDVIGCFLDLDEGKVQWSLNGETYAPAYNIPLELRNGPSAFFPAISLKNNTAEFNFGEKAFKFYPGNEWTPLTYTPEQFMKESRRKGPERKVKGWSYLNPDDNEIIKLPILVPSDKFNENLERDVNNVNNPIQVNNPRLSQITDDRETEVSYEPGFINKTGTRTVTNGEVTEILTGEPNIETESYIDEHGNLVRKTITRTKKTTKTIKTMSELVTERSENDVETTRTGKLSRTSQNEYEDFDDEMLRKAILAVTCLDSNASVLNDYVGSLEFVTSKEKTPPQVIESEI</sequence>
<dbReference type="GO" id="GO:0003723">
    <property type="term" value="F:RNA binding"/>
    <property type="evidence" value="ECO:0007669"/>
    <property type="project" value="TreeGrafter"/>
</dbReference>
<feature type="non-terminal residue" evidence="2">
    <location>
        <position position="1"/>
    </location>
</feature>
<dbReference type="SUPFAM" id="SSF49899">
    <property type="entry name" value="Concanavalin A-like lectins/glucanases"/>
    <property type="match status" value="1"/>
</dbReference>
<reference evidence="2" key="1">
    <citation type="submission" date="2007-04" db="EMBL/GenBank/DDBJ databases">
        <title>DjCBC-1, a conserved DEAD box RNA helicase of the RCK/p54/Me31B family, is a component of RNA-protein complexes in planarian stem cells and neurons.</title>
        <authorList>
            <person name="Kashikawa M."/>
            <person name="Shibata N."/>
            <person name="Agata K."/>
        </authorList>
    </citation>
    <scope>NUCLEOTIDE SEQUENCE</scope>
</reference>
<dbReference type="Gene3D" id="2.60.120.920">
    <property type="match status" value="1"/>
</dbReference>
<evidence type="ECO:0000259" key="1">
    <source>
        <dbReference type="PROSITE" id="PS50188"/>
    </source>
</evidence>
<dbReference type="GO" id="GO:0000380">
    <property type="term" value="P:alternative mRNA splicing, via spliceosome"/>
    <property type="evidence" value="ECO:0007669"/>
    <property type="project" value="TreeGrafter"/>
</dbReference>
<dbReference type="InterPro" id="IPR001870">
    <property type="entry name" value="B30.2/SPRY"/>
</dbReference>
<accession>A4V6K9</accession>
<dbReference type="Pfam" id="PF00622">
    <property type="entry name" value="SPRY"/>
    <property type="match status" value="1"/>
</dbReference>
<dbReference type="InterPro" id="IPR003877">
    <property type="entry name" value="SPRY_dom"/>
</dbReference>
<dbReference type="PANTHER" id="PTHR12381:SF56">
    <property type="entry name" value="B30.2_SPRY DOMAIN-CONTAINING PROTEIN-RELATED"/>
    <property type="match status" value="1"/>
</dbReference>
<dbReference type="PANTHER" id="PTHR12381">
    <property type="entry name" value="HETEROGENEOUS NUCLEAR RIBONUCLEOPROTEIN U FAMILY MEMBER"/>
    <property type="match status" value="1"/>
</dbReference>